<dbReference type="EMBL" id="JACXZA010000012">
    <property type="protein sequence ID" value="MBD3922787.1"/>
    <property type="molecule type" value="Genomic_DNA"/>
</dbReference>
<evidence type="ECO:0000313" key="3">
    <source>
        <dbReference type="Proteomes" id="UP000609346"/>
    </source>
</evidence>
<feature type="signal peptide" evidence="1">
    <location>
        <begin position="1"/>
        <end position="26"/>
    </location>
</feature>
<evidence type="ECO:0000256" key="1">
    <source>
        <dbReference type="SAM" id="SignalP"/>
    </source>
</evidence>
<comment type="caution">
    <text evidence="2">The sequence shown here is derived from an EMBL/GenBank/DDBJ whole genome shotgun (WGS) entry which is preliminary data.</text>
</comment>
<keyword evidence="1" id="KW-0732">Signal</keyword>
<accession>A0ABR8N3N6</accession>
<proteinExistence type="predicted"/>
<feature type="chain" id="PRO_5046462330" evidence="1">
    <location>
        <begin position="27"/>
        <end position="196"/>
    </location>
</feature>
<sequence>MKSKTFKTVLVSIVALCCFGASVVYGDALTKKIRVFVNGQELFNLGVVVDDKPYLAVDAVNKQYKGITAWDEKKQTVSIDTPNVHMITKDGNSIFGGVDKGKKVSFNVFAQIDSLETDISSFRITLVDPYGSETLIEERKAGQSNFPDKGKTNFWINSSDITYKFTVTGDYTVRFYMKPVGDDNSYVVSEKLIICT</sequence>
<gene>
    <name evidence="2" type="ORF">H8B09_29020</name>
</gene>
<dbReference type="RefSeq" id="WP_191207093.1">
    <property type="nucleotide sequence ID" value="NZ_JACXZA010000012.1"/>
</dbReference>
<reference evidence="2 3" key="1">
    <citation type="submission" date="2020-09" db="EMBL/GenBank/DDBJ databases">
        <title>Paenibacillus sp. strain PR3 16S rRNA gene Genome sequencing and assembly.</title>
        <authorList>
            <person name="Kim J."/>
        </authorList>
    </citation>
    <scope>NUCLEOTIDE SEQUENCE [LARGE SCALE GENOMIC DNA]</scope>
    <source>
        <strain evidence="2 3">PR3</strain>
    </source>
</reference>
<dbReference type="Proteomes" id="UP000609346">
    <property type="component" value="Unassembled WGS sequence"/>
</dbReference>
<organism evidence="2 3">
    <name type="scientific">Paenibacillus terricola</name>
    <dbReference type="NCBI Taxonomy" id="2763503"/>
    <lineage>
        <taxon>Bacteria</taxon>
        <taxon>Bacillati</taxon>
        <taxon>Bacillota</taxon>
        <taxon>Bacilli</taxon>
        <taxon>Bacillales</taxon>
        <taxon>Paenibacillaceae</taxon>
        <taxon>Paenibacillus</taxon>
    </lineage>
</organism>
<evidence type="ECO:0000313" key="2">
    <source>
        <dbReference type="EMBL" id="MBD3922787.1"/>
    </source>
</evidence>
<keyword evidence="3" id="KW-1185">Reference proteome</keyword>
<protein>
    <submittedName>
        <fullName evidence="2">Copper amine oxidase</fullName>
    </submittedName>
</protein>
<name>A0ABR8N3N6_9BACL</name>